<evidence type="ECO:0000313" key="12">
    <source>
        <dbReference type="Proteomes" id="UP001205063"/>
    </source>
</evidence>
<evidence type="ECO:0000313" key="11">
    <source>
        <dbReference type="Proteomes" id="UP000184089"/>
    </source>
</evidence>
<gene>
    <name evidence="9" type="primary">phoU</name>
    <name evidence="9" type="ORF">NE646_03460</name>
    <name evidence="10" type="ORF">SAMN05444424_1057</name>
</gene>
<dbReference type="PANTHER" id="PTHR42930:SF3">
    <property type="entry name" value="PHOSPHATE-SPECIFIC TRANSPORT SYSTEM ACCESSORY PROTEIN PHOU"/>
    <property type="match status" value="1"/>
</dbReference>
<evidence type="ECO:0000256" key="7">
    <source>
        <dbReference type="PIRNR" id="PIRNR003107"/>
    </source>
</evidence>
<dbReference type="Proteomes" id="UP000184089">
    <property type="component" value="Unassembled WGS sequence"/>
</dbReference>
<dbReference type="FunFam" id="1.20.58.220:FF:000004">
    <property type="entry name" value="Phosphate-specific transport system accessory protein PhoU"/>
    <property type="match status" value="1"/>
</dbReference>
<dbReference type="InterPro" id="IPR038078">
    <property type="entry name" value="PhoU-like_sf"/>
</dbReference>
<keyword evidence="6 7" id="KW-0592">Phosphate transport</keyword>
<dbReference type="InterPro" id="IPR028366">
    <property type="entry name" value="PhoU"/>
</dbReference>
<dbReference type="Proteomes" id="UP001205063">
    <property type="component" value="Unassembled WGS sequence"/>
</dbReference>
<keyword evidence="4 7" id="KW-0813">Transport</keyword>
<dbReference type="GO" id="GO:0030643">
    <property type="term" value="P:intracellular phosphate ion homeostasis"/>
    <property type="evidence" value="ECO:0007669"/>
    <property type="project" value="InterPro"/>
</dbReference>
<dbReference type="InterPro" id="IPR026022">
    <property type="entry name" value="PhoU_dom"/>
</dbReference>
<protein>
    <recommendedName>
        <fullName evidence="7">Phosphate-specific transport system accessory protein PhoU</fullName>
    </recommendedName>
</protein>
<dbReference type="NCBIfam" id="TIGR02135">
    <property type="entry name" value="phoU_full"/>
    <property type="match status" value="1"/>
</dbReference>
<accession>A0AAP1LJ40</accession>
<dbReference type="EMBL" id="JANGAB010000001">
    <property type="protein sequence ID" value="MCQ4948729.1"/>
    <property type="molecule type" value="Genomic_DNA"/>
</dbReference>
<dbReference type="GO" id="GO:0006817">
    <property type="term" value="P:phosphate ion transport"/>
    <property type="evidence" value="ECO:0007669"/>
    <property type="project" value="UniProtKB-KW"/>
</dbReference>
<keyword evidence="5 7" id="KW-0963">Cytoplasm</keyword>
<evidence type="ECO:0000256" key="2">
    <source>
        <dbReference type="ARBA" id="ARBA00008107"/>
    </source>
</evidence>
<evidence type="ECO:0000256" key="1">
    <source>
        <dbReference type="ARBA" id="ARBA00004496"/>
    </source>
</evidence>
<dbReference type="EMBL" id="FQVY01000002">
    <property type="protein sequence ID" value="SHF98924.1"/>
    <property type="molecule type" value="Genomic_DNA"/>
</dbReference>
<dbReference type="Pfam" id="PF01895">
    <property type="entry name" value="PhoU"/>
    <property type="match status" value="2"/>
</dbReference>
<dbReference type="PANTHER" id="PTHR42930">
    <property type="entry name" value="PHOSPHATE-SPECIFIC TRANSPORT SYSTEM ACCESSORY PROTEIN PHOU"/>
    <property type="match status" value="1"/>
</dbReference>
<reference evidence="9" key="3">
    <citation type="submission" date="2022-06" db="EMBL/GenBank/DDBJ databases">
        <title>Isolation of gut microbiota from human fecal samples.</title>
        <authorList>
            <person name="Pamer E.G."/>
            <person name="Barat B."/>
            <person name="Waligurski E."/>
            <person name="Medina S."/>
            <person name="Paddock L."/>
            <person name="Mostad J."/>
        </authorList>
    </citation>
    <scope>NUCLEOTIDE SEQUENCE</scope>
    <source>
        <strain evidence="9">DFI.7.96</strain>
    </source>
</reference>
<evidence type="ECO:0000313" key="10">
    <source>
        <dbReference type="EMBL" id="SHF98924.1"/>
    </source>
</evidence>
<dbReference type="SUPFAM" id="SSF109755">
    <property type="entry name" value="PhoU-like"/>
    <property type="match status" value="1"/>
</dbReference>
<name>A0AAP1LJ40_9FIRM</name>
<evidence type="ECO:0000313" key="9">
    <source>
        <dbReference type="EMBL" id="MCQ4948729.1"/>
    </source>
</evidence>
<reference evidence="10" key="2">
    <citation type="submission" date="2016-11" db="EMBL/GenBank/DDBJ databases">
        <authorList>
            <person name="Varghese N."/>
            <person name="Submissions S."/>
        </authorList>
    </citation>
    <scope>NUCLEOTIDE SEQUENCE</scope>
    <source>
        <strain evidence="10">DSM 4029</strain>
    </source>
</reference>
<evidence type="ECO:0000256" key="3">
    <source>
        <dbReference type="ARBA" id="ARBA00011738"/>
    </source>
</evidence>
<proteinExistence type="inferred from homology"/>
<evidence type="ECO:0000256" key="4">
    <source>
        <dbReference type="ARBA" id="ARBA00022448"/>
    </source>
</evidence>
<comment type="subunit">
    <text evidence="3 7">Homodimer.</text>
</comment>
<dbReference type="RefSeq" id="WP_021660039.1">
    <property type="nucleotide sequence ID" value="NZ_FQVY01000002.1"/>
</dbReference>
<dbReference type="PIRSF" id="PIRSF003107">
    <property type="entry name" value="PhoU"/>
    <property type="match status" value="1"/>
</dbReference>
<dbReference type="AlphaFoldDB" id="A0AAP1LJ40"/>
<dbReference type="GO" id="GO:0045936">
    <property type="term" value="P:negative regulation of phosphate metabolic process"/>
    <property type="evidence" value="ECO:0007669"/>
    <property type="project" value="InterPro"/>
</dbReference>
<comment type="subcellular location">
    <subcellularLocation>
        <location evidence="1 7">Cytoplasm</location>
    </subcellularLocation>
</comment>
<sequence>MTTRSNFDRQLEALHLDLVQMGGMVQKAIEEGIRALMERDGDLAERVVAGDKAIDDMEQQIERTCLRLLMRQQPVARDFRSVFAALKMITDLERIADQAADIANLSHRFTGQELIGMVGHIPAMERVAREMVESSISAFVRQDLAAAQATIRRDDEMDALFGRVKDELIELLRSGAAGEAADQAIDVLMVAKYMERIGDHAVNVCEWVEYLVTGVHQSEELNEER</sequence>
<comment type="similarity">
    <text evidence="2 7">Belongs to the PhoU family.</text>
</comment>
<evidence type="ECO:0000259" key="8">
    <source>
        <dbReference type="Pfam" id="PF01895"/>
    </source>
</evidence>
<feature type="domain" description="PhoU" evidence="8">
    <location>
        <begin position="19"/>
        <end position="104"/>
    </location>
</feature>
<evidence type="ECO:0000256" key="6">
    <source>
        <dbReference type="ARBA" id="ARBA00022592"/>
    </source>
</evidence>
<evidence type="ECO:0000256" key="5">
    <source>
        <dbReference type="ARBA" id="ARBA00022490"/>
    </source>
</evidence>
<dbReference type="Gene3D" id="1.20.58.220">
    <property type="entry name" value="Phosphate transport system protein phou homolog 2, domain 2"/>
    <property type="match status" value="1"/>
</dbReference>
<reference evidence="11" key="1">
    <citation type="submission" date="2016-11" db="EMBL/GenBank/DDBJ databases">
        <authorList>
            <person name="Jaros S."/>
            <person name="Januszkiewicz K."/>
            <person name="Wedrychowicz H."/>
        </authorList>
    </citation>
    <scope>NUCLEOTIDE SEQUENCE [LARGE SCALE GENOMIC DNA]</scope>
    <source>
        <strain evidence="11">DSM 4029</strain>
    </source>
</reference>
<comment type="function">
    <text evidence="7">Plays a role in the regulation of phosphate uptake.</text>
</comment>
<comment type="caution">
    <text evidence="9">The sequence shown here is derived from an EMBL/GenBank/DDBJ whole genome shotgun (WGS) entry which is preliminary data.</text>
</comment>
<feature type="domain" description="PhoU" evidence="8">
    <location>
        <begin position="123"/>
        <end position="208"/>
    </location>
</feature>
<organism evidence="9 12">
    <name type="scientific">Bittarella massiliensis</name>
    <name type="common">ex Durand et al. 2017</name>
    <dbReference type="NCBI Taxonomy" id="1720313"/>
    <lineage>
        <taxon>Bacteria</taxon>
        <taxon>Bacillati</taxon>
        <taxon>Bacillota</taxon>
        <taxon>Clostridia</taxon>
        <taxon>Eubacteriales</taxon>
        <taxon>Oscillospiraceae</taxon>
        <taxon>Bittarella (ex Durand et al. 2017)</taxon>
    </lineage>
</organism>
<dbReference type="GO" id="GO:0005737">
    <property type="term" value="C:cytoplasm"/>
    <property type="evidence" value="ECO:0007669"/>
    <property type="project" value="UniProtKB-SubCell"/>
</dbReference>